<dbReference type="AlphaFoldDB" id="A0A392QFZ4"/>
<feature type="non-terminal residue" evidence="1">
    <location>
        <position position="141"/>
    </location>
</feature>
<dbReference type="PANTHER" id="PTHR33710">
    <property type="entry name" value="BNAC02G09200D PROTEIN"/>
    <property type="match status" value="1"/>
</dbReference>
<keyword evidence="1" id="KW-0540">Nuclease</keyword>
<dbReference type="GO" id="GO:0004519">
    <property type="term" value="F:endonuclease activity"/>
    <property type="evidence" value="ECO:0007669"/>
    <property type="project" value="UniProtKB-KW"/>
</dbReference>
<dbReference type="GO" id="GO:0004527">
    <property type="term" value="F:exonuclease activity"/>
    <property type="evidence" value="ECO:0007669"/>
    <property type="project" value="UniProtKB-KW"/>
</dbReference>
<keyword evidence="1" id="KW-0255">Endonuclease</keyword>
<comment type="caution">
    <text evidence="1">The sequence shown here is derived from an EMBL/GenBank/DDBJ whole genome shotgun (WGS) entry which is preliminary data.</text>
</comment>
<proteinExistence type="predicted"/>
<protein>
    <submittedName>
        <fullName evidence="1">Endonuclease/exonuclease/phosphatase family protein</fullName>
    </submittedName>
</protein>
<dbReference type="Gene3D" id="3.60.10.10">
    <property type="entry name" value="Endonuclease/exonuclease/phosphatase"/>
    <property type="match status" value="1"/>
</dbReference>
<sequence>MFYGVTAGLLSLEKSFLWQMFMRLATMGLSKGCGIHSRCGSNRWGDRGCVSVGTSTLLNTSRGGDGLSMSRLDRFLLSDEWCLTWPNSKQMARLRGLSDHCPLVLSTNEEDWGPRLSRMLKCWKDVPGYNLFVREKWNTLQ</sequence>
<keyword evidence="1" id="KW-0269">Exonuclease</keyword>
<reference evidence="1 2" key="1">
    <citation type="journal article" date="2018" name="Front. Plant Sci.">
        <title>Red Clover (Trifolium pratense) and Zigzag Clover (T. medium) - A Picture of Genomic Similarities and Differences.</title>
        <authorList>
            <person name="Dluhosova J."/>
            <person name="Istvanek J."/>
            <person name="Nedelnik J."/>
            <person name="Repkova J."/>
        </authorList>
    </citation>
    <scope>NUCLEOTIDE SEQUENCE [LARGE SCALE GENOMIC DNA]</scope>
    <source>
        <strain evidence="2">cv. 10/8</strain>
        <tissue evidence="1">Leaf</tissue>
    </source>
</reference>
<evidence type="ECO:0000313" key="2">
    <source>
        <dbReference type="Proteomes" id="UP000265520"/>
    </source>
</evidence>
<dbReference type="EMBL" id="LXQA010132402">
    <property type="protein sequence ID" value="MCI22802.1"/>
    <property type="molecule type" value="Genomic_DNA"/>
</dbReference>
<dbReference type="Proteomes" id="UP000265520">
    <property type="component" value="Unassembled WGS sequence"/>
</dbReference>
<dbReference type="PANTHER" id="PTHR33710:SF84">
    <property type="entry name" value="ENDONUCLEASE_EXONUCLEASE_PHOSPHATASE FAMILY PROTEIN"/>
    <property type="match status" value="1"/>
</dbReference>
<dbReference type="InterPro" id="IPR036691">
    <property type="entry name" value="Endo/exonu/phosph_ase_sf"/>
</dbReference>
<dbReference type="SUPFAM" id="SSF56219">
    <property type="entry name" value="DNase I-like"/>
    <property type="match status" value="1"/>
</dbReference>
<keyword evidence="2" id="KW-1185">Reference proteome</keyword>
<keyword evidence="1" id="KW-0378">Hydrolase</keyword>
<accession>A0A392QFZ4</accession>
<evidence type="ECO:0000313" key="1">
    <source>
        <dbReference type="EMBL" id="MCI22802.1"/>
    </source>
</evidence>
<name>A0A392QFZ4_9FABA</name>
<organism evidence="1 2">
    <name type="scientific">Trifolium medium</name>
    <dbReference type="NCBI Taxonomy" id="97028"/>
    <lineage>
        <taxon>Eukaryota</taxon>
        <taxon>Viridiplantae</taxon>
        <taxon>Streptophyta</taxon>
        <taxon>Embryophyta</taxon>
        <taxon>Tracheophyta</taxon>
        <taxon>Spermatophyta</taxon>
        <taxon>Magnoliopsida</taxon>
        <taxon>eudicotyledons</taxon>
        <taxon>Gunneridae</taxon>
        <taxon>Pentapetalae</taxon>
        <taxon>rosids</taxon>
        <taxon>fabids</taxon>
        <taxon>Fabales</taxon>
        <taxon>Fabaceae</taxon>
        <taxon>Papilionoideae</taxon>
        <taxon>50 kb inversion clade</taxon>
        <taxon>NPAAA clade</taxon>
        <taxon>Hologalegina</taxon>
        <taxon>IRL clade</taxon>
        <taxon>Trifolieae</taxon>
        <taxon>Trifolium</taxon>
    </lineage>
</organism>